<keyword evidence="3" id="KW-1185">Reference proteome</keyword>
<comment type="caution">
    <text evidence="2">The sequence shown here is derived from an EMBL/GenBank/DDBJ whole genome shotgun (WGS) entry which is preliminary data.</text>
</comment>
<proteinExistence type="predicted"/>
<evidence type="ECO:0000313" key="3">
    <source>
        <dbReference type="Proteomes" id="UP000745859"/>
    </source>
</evidence>
<dbReference type="Proteomes" id="UP000745859">
    <property type="component" value="Unassembled WGS sequence"/>
</dbReference>
<dbReference type="Pfam" id="PF13148">
    <property type="entry name" value="DUF3987"/>
    <property type="match status" value="1"/>
</dbReference>
<sequence length="465" mass="53540">MSLNKKSPITSESNKGDLCNSQNKYTEKNGIIDLQDLEFDSIKLTNEEDNVFPVDVFPKAIQEIIFKVSDIYQFSIDYLGSGILSAASTAIGKSYKANVKKGWEEKCNLFMVIVGRPGDSKSHALSFCYKPIQNHDKKLFVDYENEISVYEEATENKPKRPILNKLLISDFTPEALLLSHYHNKRGLTIYADELLSWLKNFNRYSSSGEAETYLSLWSGTTVSIDRATSKSIRIDDTFIGVVGSTQIGVLKEFSKEGRNVNGFIDRLLFVYPSNPLRIKWNNTKIDPRLFSNYNAILDKLINKSEEPKLIPFNKDAQEFLFAWQNNRPEDYLFDYERGIDIKLQQYVIRFAIIIQLLHHASDGESDSIISLKNTKKAILLFDYFLKTALRVREETTQRNYLESLTKLQLDILNDLPKEFGTGQGVKIACKKENGKPRISERQFKTYLNDRKLFTKLERGKYLKKL</sequence>
<accession>A0ABX0UDY1</accession>
<organism evidence="2 3">
    <name type="scientific">Wenyingzhuangia heitensis</name>
    <dbReference type="NCBI Taxonomy" id="1487859"/>
    <lineage>
        <taxon>Bacteria</taxon>
        <taxon>Pseudomonadati</taxon>
        <taxon>Bacteroidota</taxon>
        <taxon>Flavobacteriia</taxon>
        <taxon>Flavobacteriales</taxon>
        <taxon>Flavobacteriaceae</taxon>
        <taxon>Wenyingzhuangia</taxon>
    </lineage>
</organism>
<evidence type="ECO:0000256" key="1">
    <source>
        <dbReference type="SAM" id="MobiDB-lite"/>
    </source>
</evidence>
<evidence type="ECO:0008006" key="4">
    <source>
        <dbReference type="Google" id="ProtNLM"/>
    </source>
</evidence>
<name>A0ABX0UDY1_9FLAO</name>
<evidence type="ECO:0000313" key="2">
    <source>
        <dbReference type="EMBL" id="NIJ45656.1"/>
    </source>
</evidence>
<feature type="region of interest" description="Disordered" evidence="1">
    <location>
        <begin position="1"/>
        <end position="20"/>
    </location>
</feature>
<gene>
    <name evidence="2" type="ORF">FHR24_002124</name>
</gene>
<dbReference type="InterPro" id="IPR025048">
    <property type="entry name" value="DUF3987"/>
</dbReference>
<dbReference type="RefSeq" id="WP_167188137.1">
    <property type="nucleotide sequence ID" value="NZ_JAASQL010000002.1"/>
</dbReference>
<dbReference type="EMBL" id="JAASQL010000002">
    <property type="protein sequence ID" value="NIJ45656.1"/>
    <property type="molecule type" value="Genomic_DNA"/>
</dbReference>
<reference evidence="2 3" key="1">
    <citation type="submission" date="2020-03" db="EMBL/GenBank/DDBJ databases">
        <title>Genomic Encyclopedia of Type Strains, Phase IV (KMG-IV): sequencing the most valuable type-strain genomes for metagenomic binning, comparative biology and taxonomic classification.</title>
        <authorList>
            <person name="Goeker M."/>
        </authorList>
    </citation>
    <scope>NUCLEOTIDE SEQUENCE [LARGE SCALE GENOMIC DNA]</scope>
    <source>
        <strain evidence="2 3">DSM 101599</strain>
    </source>
</reference>
<protein>
    <recommendedName>
        <fullName evidence="4">DUF3987 domain-containing protein</fullName>
    </recommendedName>
</protein>